<evidence type="ECO:0000259" key="12">
    <source>
        <dbReference type="Pfam" id="PF08548"/>
    </source>
</evidence>
<evidence type="ECO:0000256" key="8">
    <source>
        <dbReference type="ARBA" id="ARBA00023026"/>
    </source>
</evidence>
<dbReference type="RefSeq" id="WP_168081373.1">
    <property type="nucleotide sequence ID" value="NZ_JAAVJI010000001.1"/>
</dbReference>
<dbReference type="SMART" id="SM00710">
    <property type="entry name" value="PbH1"/>
    <property type="match status" value="5"/>
</dbReference>
<dbReference type="Proteomes" id="UP000746535">
    <property type="component" value="Unassembled WGS sequence"/>
</dbReference>
<keyword evidence="9" id="KW-0472">Membrane</keyword>
<feature type="domain" description="Peptidase M10 serralysin C-terminal" evidence="12">
    <location>
        <begin position="407"/>
        <end position="517"/>
    </location>
</feature>
<dbReference type="Pfam" id="PF12708">
    <property type="entry name" value="Pect-lyase_RHGA_epim"/>
    <property type="match status" value="1"/>
</dbReference>
<dbReference type="NCBIfam" id="TIGR03804">
    <property type="entry name" value="para_beta_helix"/>
    <property type="match status" value="1"/>
</dbReference>
<dbReference type="InterPro" id="IPR011049">
    <property type="entry name" value="Serralysin-like_metalloprot_C"/>
</dbReference>
<reference evidence="14 15" key="1">
    <citation type="submission" date="2020-03" db="EMBL/GenBank/DDBJ databases">
        <authorList>
            <person name="Wang L."/>
            <person name="He N."/>
            <person name="Li Y."/>
            <person name="Fang Y."/>
            <person name="Zhang F."/>
        </authorList>
    </citation>
    <scope>NUCLEOTIDE SEQUENCE [LARGE SCALE GENOMIC DNA]</scope>
    <source>
        <strain evidence="15">hsmgli-8</strain>
    </source>
</reference>
<evidence type="ECO:0000259" key="13">
    <source>
        <dbReference type="Pfam" id="PF12708"/>
    </source>
</evidence>
<dbReference type="InterPro" id="IPR006626">
    <property type="entry name" value="PbH1"/>
</dbReference>
<evidence type="ECO:0000256" key="10">
    <source>
        <dbReference type="SAM" id="MobiDB-lite"/>
    </source>
</evidence>
<gene>
    <name evidence="14" type="ORF">HBH25_03170</name>
</gene>
<evidence type="ECO:0000256" key="1">
    <source>
        <dbReference type="ARBA" id="ARBA00001913"/>
    </source>
</evidence>
<dbReference type="Pfam" id="PF00353">
    <property type="entry name" value="HemolysinCabind"/>
    <property type="match status" value="2"/>
</dbReference>
<dbReference type="InterPro" id="IPR011050">
    <property type="entry name" value="Pectin_lyase_fold/virulence"/>
</dbReference>
<feature type="domain" description="Rhamnogalacturonase A/B/Epimerase-like pectate lyase" evidence="13">
    <location>
        <begin position="7"/>
        <end position="183"/>
    </location>
</feature>
<proteinExistence type="predicted"/>
<organism evidence="14 15">
    <name type="scientific">Pseudomonas quercus</name>
    <dbReference type="NCBI Taxonomy" id="2722792"/>
    <lineage>
        <taxon>Bacteria</taxon>
        <taxon>Pseudomonadati</taxon>
        <taxon>Pseudomonadota</taxon>
        <taxon>Gammaproteobacteria</taxon>
        <taxon>Pseudomonadales</taxon>
        <taxon>Pseudomonadaceae</taxon>
        <taxon>Pseudomonas</taxon>
    </lineage>
</organism>
<dbReference type="PANTHER" id="PTHR38340">
    <property type="entry name" value="S-LAYER PROTEIN"/>
    <property type="match status" value="1"/>
</dbReference>
<evidence type="ECO:0000256" key="4">
    <source>
        <dbReference type="ARBA" id="ARBA00022525"/>
    </source>
</evidence>
<dbReference type="InterPro" id="IPR024535">
    <property type="entry name" value="RHGA/B-epi-like_pectate_lyase"/>
</dbReference>
<dbReference type="Gene3D" id="2.150.10.10">
    <property type="entry name" value="Serralysin-like metalloprotease, C-terminal"/>
    <property type="match status" value="3"/>
</dbReference>
<dbReference type="InterPro" id="IPR022441">
    <property type="entry name" value="Para_beta_helix_rpt-2"/>
</dbReference>
<dbReference type="InterPro" id="IPR001343">
    <property type="entry name" value="Hemolysn_Ca-bd"/>
</dbReference>
<dbReference type="InterPro" id="IPR050557">
    <property type="entry name" value="RTX_toxin/Mannuronan_C5-epim"/>
</dbReference>
<evidence type="ECO:0008006" key="16">
    <source>
        <dbReference type="Google" id="ProtNLM"/>
    </source>
</evidence>
<evidence type="ECO:0000259" key="11">
    <source>
        <dbReference type="Pfam" id="PF05048"/>
    </source>
</evidence>
<sequence length="745" mass="76940">MPFIYEARDYGAVGDGSTDDTQAIQAAIDAAAQTGGQVHLAQGTYLITGDSSQGSSPGLLLKSGVTLEGDSTEATHLKLADGWNRPLTGLVASGYNAHDIGLKNLTLHGNREHNTGRVEGFSTGAGPWDTTTTTGVTVSGVAFVSFSGNGLNAQHGTLGLSVTDSSATDNGLDGFFADLVASQPYVDSGGFVDNTSEGNGRNGFTVLLNNYRTALADNDALENGGRGILVQGQHVESLDQRVTLTGGEVAGNGDAGIELKLTDINRVSDVQVHDNGAAGIAIVGSSANTISGNALYNNATQRGNAEVVIQSSDDADVTTVDAATGSDIYSNIISGGHASYAVAERNEDLTAFNTAHDNYLSGLGTAPFLLYGTDSTSWRNESHLTQAGTARNDVLAATYPSDTFIYGLEGNDRLLGGPYADTLEGGYGSDRLTGGAGEDTFRYTQPSDSVRGASDLILDFTLGQDKLDVSSLGYTGLGSGHQGTLLLSYSERLDRSYLQSLDADSEGNYFQIALAGHITGLQASHFIPGSAPTPAPSASTSFNEAPLSFEDFEIDTPTPGNDTLIGYFSNDQLDGLAGDDTLRGAAGNDTLAGGAGRDTLDGGSGDDRLLGGAGDDVLAGSGGDDRLAGGTGLDVLTGGSGKDTFVFTRTTDSLRGHSDVITDFDAGRDQLDVSVLGYTGLGNGQQHTLKLSYNAASDRTYVKDFTLGPDGSRFEVTLAGNHNDLTDEAFVWASPAHELTLLGVA</sequence>
<dbReference type="PRINTS" id="PR00313">
    <property type="entry name" value="CABNDNGRPT"/>
</dbReference>
<protein>
    <recommendedName>
        <fullName evidence="16">Mannuronan 5-epimerase</fullName>
    </recommendedName>
</protein>
<name>A0ABX0Y962_9PSED</name>
<dbReference type="PRINTS" id="PR01488">
    <property type="entry name" value="RTXTOXINA"/>
</dbReference>
<evidence type="ECO:0000256" key="9">
    <source>
        <dbReference type="ARBA" id="ARBA00023136"/>
    </source>
</evidence>
<dbReference type="SUPFAM" id="SSF51120">
    <property type="entry name" value="beta-Roll"/>
    <property type="match status" value="2"/>
</dbReference>
<evidence type="ECO:0000256" key="3">
    <source>
        <dbReference type="ARBA" id="ARBA00004613"/>
    </source>
</evidence>
<evidence type="ECO:0000256" key="2">
    <source>
        <dbReference type="ARBA" id="ARBA00004370"/>
    </source>
</evidence>
<dbReference type="Gene3D" id="2.160.20.10">
    <property type="entry name" value="Single-stranded right-handed beta-helix, Pectin lyase-like"/>
    <property type="match status" value="1"/>
</dbReference>
<feature type="domain" description="Peptidase M10 serralysin C-terminal" evidence="12">
    <location>
        <begin position="582"/>
        <end position="721"/>
    </location>
</feature>
<dbReference type="InterPro" id="IPR012334">
    <property type="entry name" value="Pectin_lyas_fold"/>
</dbReference>
<evidence type="ECO:0000256" key="5">
    <source>
        <dbReference type="ARBA" id="ARBA00022656"/>
    </source>
</evidence>
<dbReference type="EMBL" id="JAAVJI010000001">
    <property type="protein sequence ID" value="NJO99865.1"/>
    <property type="molecule type" value="Genomic_DNA"/>
</dbReference>
<feature type="domain" description="Periplasmic copper-binding protein NosD beta helix" evidence="11">
    <location>
        <begin position="189"/>
        <end position="358"/>
    </location>
</feature>
<dbReference type="InterPro" id="IPR003995">
    <property type="entry name" value="RTX_toxin_determinant-A"/>
</dbReference>
<evidence type="ECO:0000256" key="6">
    <source>
        <dbReference type="ARBA" id="ARBA00022737"/>
    </source>
</evidence>
<keyword evidence="15" id="KW-1185">Reference proteome</keyword>
<dbReference type="Pfam" id="PF08548">
    <property type="entry name" value="Peptidase_M10_C"/>
    <property type="match status" value="2"/>
</dbReference>
<dbReference type="Pfam" id="PF05048">
    <property type="entry name" value="NosD"/>
    <property type="match status" value="1"/>
</dbReference>
<dbReference type="InterPro" id="IPR007742">
    <property type="entry name" value="NosD_dom"/>
</dbReference>
<keyword evidence="8" id="KW-0843">Virulence</keyword>
<keyword evidence="7" id="KW-0106">Calcium</keyword>
<dbReference type="SUPFAM" id="SSF51126">
    <property type="entry name" value="Pectin lyase-like"/>
    <property type="match status" value="1"/>
</dbReference>
<comment type="caution">
    <text evidence="14">The sequence shown here is derived from an EMBL/GenBank/DDBJ whole genome shotgun (WGS) entry which is preliminary data.</text>
</comment>
<keyword evidence="6" id="KW-0677">Repeat</keyword>
<dbReference type="PANTHER" id="PTHR38340:SF1">
    <property type="entry name" value="S-LAYER PROTEIN"/>
    <property type="match status" value="1"/>
</dbReference>
<comment type="subcellular location">
    <subcellularLocation>
        <location evidence="2">Membrane</location>
    </subcellularLocation>
    <subcellularLocation>
        <location evidence="3">Secreted</location>
    </subcellularLocation>
</comment>
<evidence type="ECO:0000313" key="15">
    <source>
        <dbReference type="Proteomes" id="UP000746535"/>
    </source>
</evidence>
<keyword evidence="4" id="KW-0964">Secreted</keyword>
<comment type="cofactor">
    <cofactor evidence="1">
        <name>Ca(2+)</name>
        <dbReference type="ChEBI" id="CHEBI:29108"/>
    </cofactor>
</comment>
<feature type="region of interest" description="Disordered" evidence="10">
    <location>
        <begin position="588"/>
        <end position="607"/>
    </location>
</feature>
<keyword evidence="5" id="KW-0800">Toxin</keyword>
<dbReference type="InterPro" id="IPR018511">
    <property type="entry name" value="Hemolysin-typ_Ca-bd_CS"/>
</dbReference>
<evidence type="ECO:0000256" key="7">
    <source>
        <dbReference type="ARBA" id="ARBA00022837"/>
    </source>
</evidence>
<accession>A0ABX0Y962</accession>
<dbReference type="InterPro" id="IPR013858">
    <property type="entry name" value="Peptidase_M10B_C"/>
</dbReference>
<dbReference type="PROSITE" id="PS00330">
    <property type="entry name" value="HEMOLYSIN_CALCIUM"/>
    <property type="match status" value="3"/>
</dbReference>
<evidence type="ECO:0000313" key="14">
    <source>
        <dbReference type="EMBL" id="NJO99865.1"/>
    </source>
</evidence>